<dbReference type="Proteomes" id="UP001062846">
    <property type="component" value="Chromosome 4"/>
</dbReference>
<comment type="caution">
    <text evidence="1">The sequence shown here is derived from an EMBL/GenBank/DDBJ whole genome shotgun (WGS) entry which is preliminary data.</text>
</comment>
<evidence type="ECO:0000313" key="1">
    <source>
        <dbReference type="EMBL" id="KAI8560938.1"/>
    </source>
</evidence>
<reference evidence="1" key="1">
    <citation type="submission" date="2022-02" db="EMBL/GenBank/DDBJ databases">
        <title>Plant Genome Project.</title>
        <authorList>
            <person name="Zhang R.-G."/>
        </authorList>
    </citation>
    <scope>NUCLEOTIDE SEQUENCE</scope>
    <source>
        <strain evidence="1">AT1</strain>
    </source>
</reference>
<proteinExistence type="predicted"/>
<name>A0ACC0P848_RHOML</name>
<protein>
    <submittedName>
        <fullName evidence="1">Uncharacterized protein</fullName>
    </submittedName>
</protein>
<accession>A0ACC0P848</accession>
<keyword evidence="2" id="KW-1185">Reference proteome</keyword>
<evidence type="ECO:0000313" key="2">
    <source>
        <dbReference type="Proteomes" id="UP001062846"/>
    </source>
</evidence>
<gene>
    <name evidence="1" type="ORF">RHMOL_Rhmol04G0295100</name>
</gene>
<sequence>MCRLPVKPLARFRRDQESLRSARRNSRLNNVLSHWCTYGLGYDSSTDDYKLVWIHLLDDMGPEPIDVGVFSLRANLILEADSGLP</sequence>
<organism evidence="1 2">
    <name type="scientific">Rhododendron molle</name>
    <name type="common">Chinese azalea</name>
    <name type="synonym">Azalea mollis</name>
    <dbReference type="NCBI Taxonomy" id="49168"/>
    <lineage>
        <taxon>Eukaryota</taxon>
        <taxon>Viridiplantae</taxon>
        <taxon>Streptophyta</taxon>
        <taxon>Embryophyta</taxon>
        <taxon>Tracheophyta</taxon>
        <taxon>Spermatophyta</taxon>
        <taxon>Magnoliopsida</taxon>
        <taxon>eudicotyledons</taxon>
        <taxon>Gunneridae</taxon>
        <taxon>Pentapetalae</taxon>
        <taxon>asterids</taxon>
        <taxon>Ericales</taxon>
        <taxon>Ericaceae</taxon>
        <taxon>Ericoideae</taxon>
        <taxon>Rhodoreae</taxon>
        <taxon>Rhododendron</taxon>
    </lineage>
</organism>
<dbReference type="EMBL" id="CM046391">
    <property type="protein sequence ID" value="KAI8560938.1"/>
    <property type="molecule type" value="Genomic_DNA"/>
</dbReference>